<comment type="subcellular location">
    <subcellularLocation>
        <location evidence="1">Cell envelope</location>
    </subcellularLocation>
</comment>
<dbReference type="InterPro" id="IPR025997">
    <property type="entry name" value="SBP_2_dom"/>
</dbReference>
<dbReference type="AlphaFoldDB" id="A0A3A6PGR4"/>
<dbReference type="GO" id="GO:0030288">
    <property type="term" value="C:outer membrane-bounded periplasmic space"/>
    <property type="evidence" value="ECO:0007669"/>
    <property type="project" value="TreeGrafter"/>
</dbReference>
<keyword evidence="5" id="KW-1185">Reference proteome</keyword>
<dbReference type="RefSeq" id="WP_120110139.1">
    <property type="nucleotide sequence ID" value="NZ_QXQB01000002.1"/>
</dbReference>
<proteinExistence type="inferred from homology"/>
<name>A0A3A6PGR4_9BACL</name>
<dbReference type="OrthoDB" id="6196975at2"/>
<evidence type="ECO:0000256" key="2">
    <source>
        <dbReference type="ARBA" id="ARBA00007639"/>
    </source>
</evidence>
<evidence type="ECO:0000259" key="3">
    <source>
        <dbReference type="Pfam" id="PF13407"/>
    </source>
</evidence>
<gene>
    <name evidence="4" type="ORF">D3P09_12270</name>
</gene>
<dbReference type="InterPro" id="IPR028082">
    <property type="entry name" value="Peripla_BP_I"/>
</dbReference>
<protein>
    <submittedName>
        <fullName evidence="4">Sugar ABC transporter substrate-binding protein</fullName>
    </submittedName>
</protein>
<dbReference type="InterPro" id="IPR050555">
    <property type="entry name" value="Bact_Solute-Bind_Prot2"/>
</dbReference>
<dbReference type="GO" id="GO:0030246">
    <property type="term" value="F:carbohydrate binding"/>
    <property type="evidence" value="ECO:0007669"/>
    <property type="project" value="TreeGrafter"/>
</dbReference>
<dbReference type="EMBL" id="QXQB01000002">
    <property type="protein sequence ID" value="RJX40135.1"/>
    <property type="molecule type" value="Genomic_DNA"/>
</dbReference>
<dbReference type="Pfam" id="PF13407">
    <property type="entry name" value="Peripla_BP_4"/>
    <property type="match status" value="1"/>
</dbReference>
<feature type="domain" description="Periplasmic binding protein" evidence="3">
    <location>
        <begin position="49"/>
        <end position="304"/>
    </location>
</feature>
<dbReference type="PROSITE" id="PS51257">
    <property type="entry name" value="PROKAR_LIPOPROTEIN"/>
    <property type="match status" value="1"/>
</dbReference>
<dbReference type="Gene3D" id="3.40.50.2300">
    <property type="match status" value="2"/>
</dbReference>
<reference evidence="4 5" key="1">
    <citation type="submission" date="2018-09" db="EMBL/GenBank/DDBJ databases">
        <title>Paenibacillus aracenensis nov. sp. isolated from a cave in southern Spain.</title>
        <authorList>
            <person name="Jurado V."/>
            <person name="Gutierrez-Patricio S."/>
            <person name="Gonzalez-Pimentel J.L."/>
            <person name="Miller A.Z."/>
            <person name="Laiz L."/>
            <person name="Saiz-Jimenez C."/>
        </authorList>
    </citation>
    <scope>NUCLEOTIDE SEQUENCE [LARGE SCALE GENOMIC DNA]</scope>
    <source>
        <strain evidence="4 5">JCM 19203</strain>
    </source>
</reference>
<dbReference type="PANTHER" id="PTHR30036">
    <property type="entry name" value="D-XYLOSE-BINDING PERIPLASMIC PROTEIN"/>
    <property type="match status" value="1"/>
</dbReference>
<comment type="similarity">
    <text evidence="2">Belongs to the bacterial solute-binding protein 2 family.</text>
</comment>
<dbReference type="Proteomes" id="UP000267798">
    <property type="component" value="Unassembled WGS sequence"/>
</dbReference>
<dbReference type="PANTHER" id="PTHR30036:SF7">
    <property type="entry name" value="ABC TRANSPORTER PERIPLASMIC-BINDING PROTEIN YPHF"/>
    <property type="match status" value="1"/>
</dbReference>
<accession>A0A3A6PGR4</accession>
<evidence type="ECO:0000256" key="1">
    <source>
        <dbReference type="ARBA" id="ARBA00004196"/>
    </source>
</evidence>
<comment type="caution">
    <text evidence="4">The sequence shown here is derived from an EMBL/GenBank/DDBJ whole genome shotgun (WGS) entry which is preliminary data.</text>
</comment>
<evidence type="ECO:0000313" key="5">
    <source>
        <dbReference type="Proteomes" id="UP000267798"/>
    </source>
</evidence>
<organism evidence="4 5">
    <name type="scientific">Paenibacillus pinisoli</name>
    <dbReference type="NCBI Taxonomy" id="1276110"/>
    <lineage>
        <taxon>Bacteria</taxon>
        <taxon>Bacillati</taxon>
        <taxon>Bacillota</taxon>
        <taxon>Bacilli</taxon>
        <taxon>Bacillales</taxon>
        <taxon>Paenibacillaceae</taxon>
        <taxon>Paenibacillus</taxon>
    </lineage>
</organism>
<evidence type="ECO:0000313" key="4">
    <source>
        <dbReference type="EMBL" id="RJX40135.1"/>
    </source>
</evidence>
<dbReference type="SUPFAM" id="SSF53822">
    <property type="entry name" value="Periplasmic binding protein-like I"/>
    <property type="match status" value="1"/>
</dbReference>
<sequence>MRSSNRQQECRVLWRRLTVLLLISALWIMGMAGCSSSEIDSARLEPRTIALIAPVHAEEQGDAMRLGAEAAAKEYGYQLQYASFKPNEDAGEQLAAALRMVEGGASAILIDPANEGVLEELAAAASARNVPLVALNDERLVKGVQGAITVDHVEAGRQAGEALAKLIGDAGSVAIMRSDRTDPDLELREAGIREALARHPSIRIVESASCGNLRDACWNAAKGMLDASHIDGAIALESGASLGLADEAKRRSEAGRLKIVAFGSQVEQLSLLQDGVIHQLVVQNDFSFGYIGLEQAVSVLSGKETPGSPTMLETKVVNADNMFWMNNQKLLFPFVQ</sequence>